<evidence type="ECO:0000313" key="9">
    <source>
        <dbReference type="EMBL" id="MBC5788095.1"/>
    </source>
</evidence>
<dbReference type="PROSITE" id="PS50847">
    <property type="entry name" value="GRAM_POS_ANCHORING"/>
    <property type="match status" value="1"/>
</dbReference>
<evidence type="ECO:0000313" key="10">
    <source>
        <dbReference type="Proteomes" id="UP000649151"/>
    </source>
</evidence>
<evidence type="ECO:0000256" key="5">
    <source>
        <dbReference type="SAM" id="MobiDB-lite"/>
    </source>
</evidence>
<evidence type="ECO:0000256" key="3">
    <source>
        <dbReference type="ARBA" id="ARBA00022729"/>
    </source>
</evidence>
<keyword evidence="1" id="KW-0134">Cell wall</keyword>
<organism evidence="9 10">
    <name type="scientific">Clostridium facile</name>
    <dbReference type="NCBI Taxonomy" id="2763035"/>
    <lineage>
        <taxon>Bacteria</taxon>
        <taxon>Bacillati</taxon>
        <taxon>Bacillota</taxon>
        <taxon>Clostridia</taxon>
        <taxon>Eubacteriales</taxon>
        <taxon>Clostridiaceae</taxon>
        <taxon>Clostridium</taxon>
    </lineage>
</organism>
<proteinExistence type="predicted"/>
<keyword evidence="3 7" id="KW-0732">Signal</keyword>
<evidence type="ECO:0000256" key="4">
    <source>
        <dbReference type="ARBA" id="ARBA00023088"/>
    </source>
</evidence>
<dbReference type="Gene3D" id="2.60.120.260">
    <property type="entry name" value="Galactose-binding domain-like"/>
    <property type="match status" value="1"/>
</dbReference>
<evidence type="ECO:0000256" key="7">
    <source>
        <dbReference type="SAM" id="SignalP"/>
    </source>
</evidence>
<dbReference type="InterPro" id="IPR019931">
    <property type="entry name" value="LPXTG_anchor"/>
</dbReference>
<keyword evidence="10" id="KW-1185">Reference proteome</keyword>
<sequence>MKKQKTWKKKVVSGLLAALLVSSTVAGSVAVSATNQGTSFLDQLNANYNKPAQSNATEVRWWLPEGGHTDKTIIEEINTMHEQGFTGFELCMLDEAGVSADVYGYGSESWQHDAKVAITEAAKLGMRVGITSGTHWTHANIPGLDPNSEAAGQEIGISVENVKAGQKNQGTLILPPVKRGIATEDVKKTFVGTYAYRVGSNGNGQQTILDTKVGAINLTDQVKQVDDQTWTLDWTAPNDGDYVIYSMWQQGTWQSQEPAQEDSYAINYYGSAGVEALKEFLKNYYFSDSELVEAIKNADIQFFMDSLEISTSQGQRSLYWSNEMRQEFINKKGYDVVPYLPLLYGISTGANFTGAGKPDGVDGVRIGNVALSGSDGATIDEMTTWRITNDVYDVQTQLIQEKMMEPLRKWLKENYNITLRSQMPYGTYMETSEMGMAMDYVETETLNMKDQTDTYRLWSGAAHIMDMLYSSETACVTGLNYGLTEQDYIKIANLEYAAGVNRVIWHGHASSWGPESNTSWPGYEGMGAGLSTRLDSRNPDAKDYSEMNDYYGRVQKLLREGVSRTDLGILHLNYGENTEWPTQYADWIGNHQGIYWTDMSLQNAGYTYDYFSPDYLNKMEYNATTGTLGDTVGYQAILVQQQRMPVDAAERLLELAKQGLKVIFVDDAATITPYYSESNEDLKTVIDEIKQQKNVVTVASEAEAYPALLNMDVRPRAELVGSNEQILTQMREDKDNNRYLYAYNYCDDQHKFLQYKTTNPQSHGTVANTDMSIDGMYVPYCIDHWTGEVEKIANYRYEDGRTIFNLTLEYNDVALFAFEPVSEEELHVVNTDADVSNHNGDFTVRAVKSGTYNTTLSNGNTYMTTLTVPEKTELTNWDLSVENWTASDVTDKRSETRKTTVYDKDTDSFQEVDLTTEEVRYQTNKDIISTHLDTLTTWDNIPEIGKEVSGIGYYTTTFNWDADSADGAYLDLGTFLQNAVVEVNGQRAETVDVVDSVIDIADLLKDGENSLKITVTTTLENRMLAMGKVSEGSNTYDGVDKLVGFNGYRCTYQSNGLSSVTLIPYAEEKIALPEENLVMSASAPESAIVNENFDVTVVTPATVDDIKIYDEANKEMPLNTIKSVVNEDETKTWTITMAVDTVGNDRTFSIAAKGKVGYFINSGVTFTMDIIAEGSSSTGSESSSGSGSSDENLPSTGESMPIVAAAALALLAGAGIALAKRKNHK</sequence>
<keyword evidence="2" id="KW-0964">Secreted</keyword>
<evidence type="ECO:0000256" key="6">
    <source>
        <dbReference type="SAM" id="Phobius"/>
    </source>
</evidence>
<reference evidence="9 10" key="1">
    <citation type="submission" date="2020-08" db="EMBL/GenBank/DDBJ databases">
        <title>Genome public.</title>
        <authorList>
            <person name="Liu C."/>
            <person name="Sun Q."/>
        </authorList>
    </citation>
    <scope>NUCLEOTIDE SEQUENCE [LARGE SCALE GENOMIC DNA]</scope>
    <source>
        <strain evidence="9 10">NSJ-27</strain>
    </source>
</reference>
<accession>A0ABR7ISH2</accession>
<protein>
    <submittedName>
        <fullName evidence="9">LPXTG cell wall anchor domain-containing protein</fullName>
    </submittedName>
</protein>
<feature type="domain" description="Gram-positive cocci surface proteins LPxTG" evidence="8">
    <location>
        <begin position="1193"/>
        <end position="1225"/>
    </location>
</feature>
<evidence type="ECO:0000259" key="8">
    <source>
        <dbReference type="PROSITE" id="PS50847"/>
    </source>
</evidence>
<feature type="chain" id="PRO_5045911155" evidence="7">
    <location>
        <begin position="27"/>
        <end position="1225"/>
    </location>
</feature>
<keyword evidence="6" id="KW-0472">Membrane</keyword>
<gene>
    <name evidence="9" type="ORF">H8Z77_08705</name>
</gene>
<evidence type="ECO:0000256" key="1">
    <source>
        <dbReference type="ARBA" id="ARBA00022512"/>
    </source>
</evidence>
<dbReference type="RefSeq" id="WP_186996768.1">
    <property type="nucleotide sequence ID" value="NZ_JACOQK010000001.1"/>
</dbReference>
<dbReference type="NCBIfam" id="TIGR01167">
    <property type="entry name" value="LPXTG_anchor"/>
    <property type="match status" value="1"/>
</dbReference>
<name>A0ABR7ISH2_9CLOT</name>
<dbReference type="SUPFAM" id="SSF49785">
    <property type="entry name" value="Galactose-binding domain-like"/>
    <property type="match status" value="1"/>
</dbReference>
<dbReference type="InterPro" id="IPR008979">
    <property type="entry name" value="Galactose-bd-like_sf"/>
</dbReference>
<dbReference type="InterPro" id="IPR053161">
    <property type="entry name" value="Ulvan_degrading_GH"/>
</dbReference>
<keyword evidence="4" id="KW-0572">Peptidoglycan-anchor</keyword>
<feature type="transmembrane region" description="Helical" evidence="6">
    <location>
        <begin position="1200"/>
        <end position="1219"/>
    </location>
</feature>
<keyword evidence="6" id="KW-1133">Transmembrane helix</keyword>
<feature type="compositionally biased region" description="Low complexity" evidence="5">
    <location>
        <begin position="1175"/>
        <end position="1189"/>
    </location>
</feature>
<dbReference type="Pfam" id="PF17132">
    <property type="entry name" value="Glyco_hydro_106"/>
    <property type="match status" value="3"/>
</dbReference>
<comment type="caution">
    <text evidence="9">The sequence shown here is derived from an EMBL/GenBank/DDBJ whole genome shotgun (WGS) entry which is preliminary data.</text>
</comment>
<dbReference type="EMBL" id="JACOQK010000001">
    <property type="protein sequence ID" value="MBC5788095.1"/>
    <property type="molecule type" value="Genomic_DNA"/>
</dbReference>
<dbReference type="PANTHER" id="PTHR36848:SF2">
    <property type="entry name" value="SECRETED PROTEIN"/>
    <property type="match status" value="1"/>
</dbReference>
<feature type="signal peptide" evidence="7">
    <location>
        <begin position="1"/>
        <end position="26"/>
    </location>
</feature>
<feature type="region of interest" description="Disordered" evidence="5">
    <location>
        <begin position="1175"/>
        <end position="1197"/>
    </location>
</feature>
<keyword evidence="6" id="KW-0812">Transmembrane</keyword>
<dbReference type="Pfam" id="PF00746">
    <property type="entry name" value="Gram_pos_anchor"/>
    <property type="match status" value="1"/>
</dbReference>
<evidence type="ECO:0000256" key="2">
    <source>
        <dbReference type="ARBA" id="ARBA00022525"/>
    </source>
</evidence>
<dbReference type="PANTHER" id="PTHR36848">
    <property type="entry name" value="DNA-BINDING PROTEIN (PUTATIVE SECRETED PROTEIN)-RELATED"/>
    <property type="match status" value="1"/>
</dbReference>
<dbReference type="Proteomes" id="UP000649151">
    <property type="component" value="Unassembled WGS sequence"/>
</dbReference>